<dbReference type="EMBL" id="BAAAYG010000002">
    <property type="protein sequence ID" value="GAA3280381.1"/>
    <property type="molecule type" value="Genomic_DNA"/>
</dbReference>
<dbReference type="Proteomes" id="UP001501736">
    <property type="component" value="Unassembled WGS sequence"/>
</dbReference>
<dbReference type="PROSITE" id="PS51729">
    <property type="entry name" value="GNAT_YJDJ"/>
    <property type="match status" value="1"/>
</dbReference>
<dbReference type="RefSeq" id="WP_344717714.1">
    <property type="nucleotide sequence ID" value="NZ_BAAAYG010000002.1"/>
</dbReference>
<evidence type="ECO:0000259" key="2">
    <source>
        <dbReference type="PROSITE" id="PS51729"/>
    </source>
</evidence>
<comment type="caution">
    <text evidence="3">The sequence shown here is derived from an EMBL/GenBank/DDBJ whole genome shotgun (WGS) entry which is preliminary data.</text>
</comment>
<feature type="region of interest" description="Disordered" evidence="1">
    <location>
        <begin position="1"/>
        <end position="31"/>
    </location>
</feature>
<dbReference type="InterPro" id="IPR045057">
    <property type="entry name" value="Gcn5-rel_NAT"/>
</dbReference>
<dbReference type="InterPro" id="IPR016181">
    <property type="entry name" value="Acyl_CoA_acyltransferase"/>
</dbReference>
<proteinExistence type="predicted"/>
<feature type="domain" description="N-acetyltransferase" evidence="2">
    <location>
        <begin position="23"/>
        <end position="111"/>
    </location>
</feature>
<evidence type="ECO:0000313" key="4">
    <source>
        <dbReference type="Proteomes" id="UP001501736"/>
    </source>
</evidence>
<name>A0ABP6R9F9_9MICC</name>
<dbReference type="PANTHER" id="PTHR31435:SF10">
    <property type="entry name" value="BSR4717 PROTEIN"/>
    <property type="match status" value="1"/>
</dbReference>
<dbReference type="PANTHER" id="PTHR31435">
    <property type="entry name" value="PROTEIN NATD1"/>
    <property type="match status" value="1"/>
</dbReference>
<accession>A0ABP6R9F9</accession>
<reference evidence="4" key="1">
    <citation type="journal article" date="2019" name="Int. J. Syst. Evol. Microbiol.">
        <title>The Global Catalogue of Microorganisms (GCM) 10K type strain sequencing project: providing services to taxonomists for standard genome sequencing and annotation.</title>
        <authorList>
            <consortium name="The Broad Institute Genomics Platform"/>
            <consortium name="The Broad Institute Genome Sequencing Center for Infectious Disease"/>
            <person name="Wu L."/>
            <person name="Ma J."/>
        </authorList>
    </citation>
    <scope>NUCLEOTIDE SEQUENCE [LARGE SCALE GENOMIC DNA]</scope>
    <source>
        <strain evidence="4">JCM 11483</strain>
    </source>
</reference>
<evidence type="ECO:0000313" key="3">
    <source>
        <dbReference type="EMBL" id="GAA3280381.1"/>
    </source>
</evidence>
<dbReference type="Gene3D" id="3.40.630.30">
    <property type="match status" value="1"/>
</dbReference>
<protein>
    <submittedName>
        <fullName evidence="3">GNAT family N-acetyltransferase</fullName>
    </submittedName>
</protein>
<feature type="compositionally biased region" description="Basic and acidic residues" evidence="1">
    <location>
        <begin position="17"/>
        <end position="31"/>
    </location>
</feature>
<organism evidence="3 4">
    <name type="scientific">Nesterenkonia halobia</name>
    <dbReference type="NCBI Taxonomy" id="37922"/>
    <lineage>
        <taxon>Bacteria</taxon>
        <taxon>Bacillati</taxon>
        <taxon>Actinomycetota</taxon>
        <taxon>Actinomycetes</taxon>
        <taxon>Micrococcales</taxon>
        <taxon>Micrococcaceae</taxon>
        <taxon>Nesterenkonia</taxon>
    </lineage>
</organism>
<keyword evidence="4" id="KW-1185">Reference proteome</keyword>
<evidence type="ECO:0000256" key="1">
    <source>
        <dbReference type="SAM" id="MobiDB-lite"/>
    </source>
</evidence>
<dbReference type="SUPFAM" id="SSF55729">
    <property type="entry name" value="Acyl-CoA N-acyltransferases (Nat)"/>
    <property type="match status" value="1"/>
</dbReference>
<sequence length="122" mass="13469">MSDDHTTAASGSPGTSDHQETVRRNGEESRFEVHVGEELAGFSLYKDLPDDGQRIFHHTEIFDAFGGLGLASTLTRSALETSAVEGWRIVPVCPYVKKWLESHHEVDDAVDAVRPAHLEALR</sequence>
<gene>
    <name evidence="3" type="ORF">GCM10020260_04580</name>
</gene>
<feature type="compositionally biased region" description="Polar residues" evidence="1">
    <location>
        <begin position="7"/>
        <end position="16"/>
    </location>
</feature>
<dbReference type="Pfam" id="PF14542">
    <property type="entry name" value="Acetyltransf_CG"/>
    <property type="match status" value="1"/>
</dbReference>
<dbReference type="InterPro" id="IPR031165">
    <property type="entry name" value="GNAT_YJDJ"/>
</dbReference>